<dbReference type="Pfam" id="PF17957">
    <property type="entry name" value="Big_7"/>
    <property type="match status" value="1"/>
</dbReference>
<dbReference type="InterPro" id="IPR013783">
    <property type="entry name" value="Ig-like_fold"/>
</dbReference>
<proteinExistence type="predicted"/>
<evidence type="ECO:0000313" key="2">
    <source>
        <dbReference type="EMBL" id="GGL10863.1"/>
    </source>
</evidence>
<dbReference type="EMBL" id="BMPE01000012">
    <property type="protein sequence ID" value="GGL10863.1"/>
    <property type="molecule type" value="Genomic_DNA"/>
</dbReference>
<feature type="chain" id="PRO_5045983490" description="Bacterial Ig-like domain-containing protein" evidence="1">
    <location>
        <begin position="27"/>
        <end position="474"/>
    </location>
</feature>
<protein>
    <recommendedName>
        <fullName evidence="4">Bacterial Ig-like domain-containing protein</fullName>
    </recommendedName>
</protein>
<keyword evidence="3" id="KW-1185">Reference proteome</keyword>
<comment type="caution">
    <text evidence="2">The sequence shown here is derived from an EMBL/GenBank/DDBJ whole genome shotgun (WGS) entry which is preliminary data.</text>
</comment>
<dbReference type="Gene3D" id="2.60.40.10">
    <property type="entry name" value="Immunoglobulins"/>
    <property type="match status" value="1"/>
</dbReference>
<reference evidence="3" key="1">
    <citation type="journal article" date="2019" name="Int. J. Syst. Evol. Microbiol.">
        <title>The Global Catalogue of Microorganisms (GCM) 10K type strain sequencing project: providing services to taxonomists for standard genome sequencing and annotation.</title>
        <authorList>
            <consortium name="The Broad Institute Genomics Platform"/>
            <consortium name="The Broad Institute Genome Sequencing Center for Infectious Disease"/>
            <person name="Wu L."/>
            <person name="Ma J."/>
        </authorList>
    </citation>
    <scope>NUCLEOTIDE SEQUENCE [LARGE SCALE GENOMIC DNA]</scope>
    <source>
        <strain evidence="3">JCM 19173</strain>
    </source>
</reference>
<name>A0ABQ2FNA1_9DEIO</name>
<evidence type="ECO:0008006" key="4">
    <source>
        <dbReference type="Google" id="ProtNLM"/>
    </source>
</evidence>
<dbReference type="RefSeq" id="WP_189069981.1">
    <property type="nucleotide sequence ID" value="NZ_BMPE01000012.1"/>
</dbReference>
<dbReference type="PROSITE" id="PS51257">
    <property type="entry name" value="PROKAR_LIPOPROTEIN"/>
    <property type="match status" value="1"/>
</dbReference>
<evidence type="ECO:0000313" key="3">
    <source>
        <dbReference type="Proteomes" id="UP000604341"/>
    </source>
</evidence>
<keyword evidence="1" id="KW-0732">Signal</keyword>
<dbReference type="Proteomes" id="UP000604341">
    <property type="component" value="Unassembled WGS sequence"/>
</dbReference>
<sequence length="474" mass="49433">MQNRIQLTLALTALTAALASCGTSTAPVAQLVKVDVAAPMGTLSGVQQGLSAQGFTGDAPTRHYDVTVRDSKGKVVAFNGTTYDPTGAGTTTLTLNDANQFKQTLLLPAGQYTFENKVKDDANNVLLGYGPGSENPGTVDAASTLIRLKSHAVLDPANTTLAPSMTLNELYTDTKFNLSLNLKTATFGAAMATVPTSDISAVTYTLGNVTDGVLNGAGSKVGVNVTSRGTDTDSELNVTASFSAWVQDSGRDTASYQPVSIAFAKQIQTNVMTTDTVMPTLSLNAAAPTVNTTATLAGTVGDDVMVQGVRVYVDGNLVASMDPSDNVAAVTGDSNGGWSAPWLVGAAGTYAVTVIAEDSSGNETRVDQSVTANDYQEINVTGGAYYQDFAFKAGVPQTFRINGARTYIYAWNYTWSAGSTLSGVLKNSAGQTLTTDPYYDANNDAELYNLTGAPGSYIFTVVSSVDQTVQIWAQ</sequence>
<feature type="signal peptide" evidence="1">
    <location>
        <begin position="1"/>
        <end position="26"/>
    </location>
</feature>
<accession>A0ABQ2FNA1</accession>
<gene>
    <name evidence="2" type="ORF">GCM10010844_31930</name>
</gene>
<organism evidence="2 3">
    <name type="scientific">Deinococcus radiotolerans</name>
    <dbReference type="NCBI Taxonomy" id="1309407"/>
    <lineage>
        <taxon>Bacteria</taxon>
        <taxon>Thermotogati</taxon>
        <taxon>Deinococcota</taxon>
        <taxon>Deinococci</taxon>
        <taxon>Deinococcales</taxon>
        <taxon>Deinococcaceae</taxon>
        <taxon>Deinococcus</taxon>
    </lineage>
</organism>
<evidence type="ECO:0000256" key="1">
    <source>
        <dbReference type="SAM" id="SignalP"/>
    </source>
</evidence>